<dbReference type="Proteomes" id="UP001209279">
    <property type="component" value="Chromosome"/>
</dbReference>
<gene>
    <name evidence="2" type="primary">sctW</name>
    <name evidence="4" type="ORF">K7K07_13750</name>
    <name evidence="3" type="ORF">SAMN05216230_105124</name>
    <name evidence="2" type="ORF">V0R55_06630</name>
</gene>
<dbReference type="Pfam" id="PF07201">
    <property type="entry name" value="HrpJ"/>
    <property type="match status" value="1"/>
</dbReference>
<evidence type="ECO:0000313" key="2">
    <source>
        <dbReference type="EMBL" id="MEE1879831.1"/>
    </source>
</evidence>
<dbReference type="GO" id="GO:0019867">
    <property type="term" value="C:outer membrane"/>
    <property type="evidence" value="ECO:0007669"/>
    <property type="project" value="InterPro"/>
</dbReference>
<dbReference type="EMBL" id="CP083803">
    <property type="protein sequence ID" value="UXZ43142.1"/>
    <property type="molecule type" value="Genomic_DNA"/>
</dbReference>
<dbReference type="GO" id="GO:0050709">
    <property type="term" value="P:negative regulation of protein secretion"/>
    <property type="evidence" value="ECO:0007669"/>
    <property type="project" value="InterPro"/>
</dbReference>
<proteinExistence type="predicted"/>
<dbReference type="InterPro" id="IPR010812">
    <property type="entry name" value="HrpJ-like"/>
</dbReference>
<protein>
    <submittedName>
        <fullName evidence="3">Type III secretion protein W</fullName>
    </submittedName>
    <submittedName>
        <fullName evidence="2">Type III secretion system gatekeeper subunit SctW</fullName>
    </submittedName>
</protein>
<dbReference type="Gene3D" id="1.10.150.630">
    <property type="match status" value="1"/>
</dbReference>
<dbReference type="NCBIfam" id="TIGR02568">
    <property type="entry name" value="LcrE"/>
    <property type="match status" value="1"/>
</dbReference>
<dbReference type="SUPFAM" id="SSF140591">
    <property type="entry name" value="Type III secretion system domain"/>
    <property type="match status" value="1"/>
</dbReference>
<keyword evidence="5" id="KW-1185">Reference proteome</keyword>
<evidence type="ECO:0000313" key="4">
    <source>
        <dbReference type="EMBL" id="UXZ43142.1"/>
    </source>
</evidence>
<sequence>MSEGVGFIRSEPVLAMVPGWEALGAPVSQGQQVIPMAQQASMAEEVSMAFSSLANARLSSRSRVTDARQLGSRAGQEAEAMLAKVPDVQRRSLDELVAWLRQHPQLTPGELDARLDGFSAEACHRYLALAYARDALGASGDAHGLAGKLDQALATLMQRHGQAIELGIEIGPLAQATQAQGVADVGALRGVYCDFLCDYRGLRHAWDELRARFGDAAIADIAQFMLNGLASHINGPSSSLDSNRLQQVVSDMKLVQALKKLEGDTVALFRQLAGEPSGVRTF</sequence>
<reference evidence="2 5" key="3">
    <citation type="submission" date="2024-01" db="EMBL/GenBank/DDBJ databases">
        <title>Unpublished Manusciprt.</title>
        <authorList>
            <person name="Duman M."/>
            <person name="Valdes E.G."/>
            <person name="Ajmi N."/>
            <person name="Altun S."/>
            <person name="Saticioglu I.B."/>
        </authorList>
    </citation>
    <scope>NUCLEOTIDE SEQUENCE [LARGE SCALE GENOMIC DNA]</scope>
    <source>
        <strain evidence="2 5">139P</strain>
    </source>
</reference>
<accession>A0A1H9KWR2</accession>
<name>A0A1H9KWR2_9PSED</name>
<feature type="domain" description="Hypersensitivity response secretion-like HrpJ" evidence="1">
    <location>
        <begin position="54"/>
        <end position="213"/>
    </location>
</feature>
<dbReference type="InterPro" id="IPR013401">
    <property type="entry name" value="T3SS_LcrE"/>
</dbReference>
<dbReference type="EMBL" id="JAZDQQ010000004">
    <property type="protein sequence ID" value="MEE1879831.1"/>
    <property type="molecule type" value="Genomic_DNA"/>
</dbReference>
<dbReference type="EMBL" id="FOEQ01000005">
    <property type="protein sequence ID" value="SER03600.1"/>
    <property type="molecule type" value="Genomic_DNA"/>
</dbReference>
<evidence type="ECO:0000313" key="5">
    <source>
        <dbReference type="Proteomes" id="UP001329505"/>
    </source>
</evidence>
<dbReference type="Proteomes" id="UP001329505">
    <property type="component" value="Unassembled WGS sequence"/>
</dbReference>
<dbReference type="Proteomes" id="UP000199221">
    <property type="component" value="Unassembled WGS sequence"/>
</dbReference>
<evidence type="ECO:0000313" key="3">
    <source>
        <dbReference type="EMBL" id="SER03600.1"/>
    </source>
</evidence>
<evidence type="ECO:0000259" key="1">
    <source>
        <dbReference type="Pfam" id="PF07201"/>
    </source>
</evidence>
<dbReference type="GO" id="GO:0009986">
    <property type="term" value="C:cell surface"/>
    <property type="evidence" value="ECO:0007669"/>
    <property type="project" value="InterPro"/>
</dbReference>
<organism evidence="3">
    <name type="scientific">Pseudomonas soli</name>
    <dbReference type="NCBI Taxonomy" id="1306993"/>
    <lineage>
        <taxon>Bacteria</taxon>
        <taxon>Pseudomonadati</taxon>
        <taxon>Pseudomonadota</taxon>
        <taxon>Gammaproteobacteria</taxon>
        <taxon>Pseudomonadales</taxon>
        <taxon>Pseudomonadaceae</taxon>
        <taxon>Pseudomonas</taxon>
    </lineage>
</organism>
<dbReference type="RefSeq" id="WP_081941277.1">
    <property type="nucleotide sequence ID" value="NZ_CATKPM010000070.1"/>
</dbReference>
<reference evidence="4" key="2">
    <citation type="submission" date="2021-08" db="EMBL/GenBank/DDBJ databases">
        <authorList>
            <person name="Yaryura P.M."/>
            <person name="Bianco M.I."/>
            <person name="Morais C."/>
            <person name="Setubal J.C."/>
        </authorList>
    </citation>
    <scope>NUCLEOTIDE SEQUENCE</scope>
    <source>
        <strain evidence="4">AP1</strain>
    </source>
</reference>
<reference evidence="3" key="1">
    <citation type="submission" date="2016-10" db="EMBL/GenBank/DDBJ databases">
        <authorList>
            <person name="de Groot N.N."/>
        </authorList>
    </citation>
    <scope>NUCLEOTIDE SEQUENCE [LARGE SCALE GENOMIC DNA]</scope>
    <source>
        <strain evidence="3">LMG 27941</strain>
    </source>
</reference>
<dbReference type="GO" id="GO:0030254">
    <property type="term" value="P:protein secretion by the type III secretion system"/>
    <property type="evidence" value="ECO:0007669"/>
    <property type="project" value="InterPro"/>
</dbReference>
<dbReference type="AlphaFoldDB" id="A0A1H9KWR2"/>